<gene>
    <name evidence="1" type="ORF">IQ22_02068</name>
</gene>
<dbReference type="InterPro" id="IPR043148">
    <property type="entry name" value="TagF_C"/>
</dbReference>
<evidence type="ECO:0000313" key="2">
    <source>
        <dbReference type="Proteomes" id="UP000316905"/>
    </source>
</evidence>
<dbReference type="EMBL" id="VLKY01000006">
    <property type="protein sequence ID" value="TWI54206.1"/>
    <property type="molecule type" value="Genomic_DNA"/>
</dbReference>
<dbReference type="AlphaFoldDB" id="A0A562QDU7"/>
<dbReference type="GO" id="GO:0000271">
    <property type="term" value="P:polysaccharide biosynthetic process"/>
    <property type="evidence" value="ECO:0007669"/>
    <property type="project" value="InterPro"/>
</dbReference>
<accession>A0A562QDU7</accession>
<proteinExistence type="predicted"/>
<name>A0A562QDU7_9PSED</name>
<comment type="caution">
    <text evidence="1">The sequence shown here is derived from an EMBL/GenBank/DDBJ whole genome shotgun (WGS) entry which is preliminary data.</text>
</comment>
<evidence type="ECO:0000313" key="1">
    <source>
        <dbReference type="EMBL" id="TWI54206.1"/>
    </source>
</evidence>
<dbReference type="Gene3D" id="3.40.50.12580">
    <property type="match status" value="1"/>
</dbReference>
<reference evidence="1 2" key="1">
    <citation type="journal article" date="2015" name="Stand. Genomic Sci.">
        <title>Genomic Encyclopedia of Bacterial and Archaeal Type Strains, Phase III: the genomes of soil and plant-associated and newly described type strains.</title>
        <authorList>
            <person name="Whitman W.B."/>
            <person name="Woyke T."/>
            <person name="Klenk H.P."/>
            <person name="Zhou Y."/>
            <person name="Lilburn T.G."/>
            <person name="Beck B.J."/>
            <person name="De Vos P."/>
            <person name="Vandamme P."/>
            <person name="Eisen J.A."/>
            <person name="Garrity G."/>
            <person name="Hugenholtz P."/>
            <person name="Kyrpides N.C."/>
        </authorList>
    </citation>
    <scope>NUCLEOTIDE SEQUENCE [LARGE SCALE GENOMIC DNA]</scope>
    <source>
        <strain evidence="1 2">CGMCC 1.6858</strain>
    </source>
</reference>
<sequence length="379" mass="43665">MTDILFFSLAKHQNRYFKDISNVLAVSSQVITLQDLPLPSLKSLDRAVLRLDFPKLIEEKCQERQIKGKYHGVYYRLALRLEMLWVALRMQAWIKRKKPQALAVWNGSNRYCQLFSGLLPQEAPRFYFENGLLPNTTTLDTKGVNFHNSVPRDGRFYQDYAATVDLADQSQAVKLIPRKPRASGQQEVALPERFFFIPFQDDRDSQVRYFSPYIRNMRELFNWARQLNQVCGIPIVLKEHPSSREQYPDLHDATHEGLFFANGNSTQELIEKSLAVLTINSTVGLEAILLGKPVVTLGQAFYTVEGVCEHADSLESLIELVKRYPDWMLNSEVRLAFLHYLSNQYCVPGRWQDSGDTHLREVARRMEKALLGHSGSEHD</sequence>
<dbReference type="Proteomes" id="UP000316905">
    <property type="component" value="Unassembled WGS sequence"/>
</dbReference>
<keyword evidence="2" id="KW-1185">Reference proteome</keyword>
<dbReference type="Pfam" id="PF05159">
    <property type="entry name" value="Capsule_synth"/>
    <property type="match status" value="1"/>
</dbReference>
<organism evidence="1 2">
    <name type="scientific">Pseudomonas duriflava</name>
    <dbReference type="NCBI Taxonomy" id="459528"/>
    <lineage>
        <taxon>Bacteria</taxon>
        <taxon>Pseudomonadati</taxon>
        <taxon>Pseudomonadota</taxon>
        <taxon>Gammaproteobacteria</taxon>
        <taxon>Pseudomonadales</taxon>
        <taxon>Pseudomonadaceae</taxon>
        <taxon>Pseudomonas</taxon>
    </lineage>
</organism>
<protein>
    <submittedName>
        <fullName evidence="1">Capsular polysaccharide export protein</fullName>
    </submittedName>
</protein>
<dbReference type="SUPFAM" id="SSF53756">
    <property type="entry name" value="UDP-Glycosyltransferase/glycogen phosphorylase"/>
    <property type="match status" value="1"/>
</dbReference>
<dbReference type="InterPro" id="IPR007833">
    <property type="entry name" value="Capsule_polysaccharide_synth"/>
</dbReference>
<dbReference type="GO" id="GO:0015774">
    <property type="term" value="P:polysaccharide transport"/>
    <property type="evidence" value="ECO:0007669"/>
    <property type="project" value="InterPro"/>
</dbReference>
<dbReference type="RefSeq" id="WP_145141331.1">
    <property type="nucleotide sequence ID" value="NZ_VLKY01000006.1"/>
</dbReference>
<dbReference type="OrthoDB" id="9794206at2"/>
<dbReference type="CDD" id="cd16438">
    <property type="entry name" value="beta_Kdo_transferase_KpsS_like"/>
    <property type="match status" value="1"/>
</dbReference>